<organism evidence="1 2">
    <name type="scientific">Artemisia annua</name>
    <name type="common">Sweet wormwood</name>
    <dbReference type="NCBI Taxonomy" id="35608"/>
    <lineage>
        <taxon>Eukaryota</taxon>
        <taxon>Viridiplantae</taxon>
        <taxon>Streptophyta</taxon>
        <taxon>Embryophyta</taxon>
        <taxon>Tracheophyta</taxon>
        <taxon>Spermatophyta</taxon>
        <taxon>Magnoliopsida</taxon>
        <taxon>eudicotyledons</taxon>
        <taxon>Gunneridae</taxon>
        <taxon>Pentapetalae</taxon>
        <taxon>asterids</taxon>
        <taxon>campanulids</taxon>
        <taxon>Asterales</taxon>
        <taxon>Asteraceae</taxon>
        <taxon>Asteroideae</taxon>
        <taxon>Anthemideae</taxon>
        <taxon>Artemisiinae</taxon>
        <taxon>Artemisia</taxon>
    </lineage>
</organism>
<keyword evidence="1" id="KW-0808">Transferase</keyword>
<gene>
    <name evidence="1" type="ORF">CTI12_AA099370</name>
</gene>
<evidence type="ECO:0000313" key="1">
    <source>
        <dbReference type="EMBL" id="PWA89674.1"/>
    </source>
</evidence>
<dbReference type="GO" id="GO:0003964">
    <property type="term" value="F:RNA-directed DNA polymerase activity"/>
    <property type="evidence" value="ECO:0007669"/>
    <property type="project" value="UniProtKB-KW"/>
</dbReference>
<comment type="caution">
    <text evidence="1">The sequence shown here is derived from an EMBL/GenBank/DDBJ whole genome shotgun (WGS) entry which is preliminary data.</text>
</comment>
<proteinExistence type="predicted"/>
<dbReference type="EMBL" id="PKPP01000698">
    <property type="protein sequence ID" value="PWA89674.1"/>
    <property type="molecule type" value="Genomic_DNA"/>
</dbReference>
<name>A0A2U1PV96_ARTAN</name>
<protein>
    <submittedName>
        <fullName evidence="1">Reverse transcriptase zinc-binding domain-containing protein</fullName>
    </submittedName>
</protein>
<dbReference type="AlphaFoldDB" id="A0A2U1PV96"/>
<keyword evidence="1" id="KW-0695">RNA-directed DNA polymerase</keyword>
<dbReference type="OrthoDB" id="1748554at2759"/>
<sequence>MANVSWGWRKLLQIRDLIRPHIWVKLGNGAKVLAWFDTWYINCPLSTHLPNRLLFNAGYTRKEYVKDIMLHGSWTWPTSWNHVVPVLSNITVPHLDDNQIDSYCWRMHDGSFTMYSVNHAWQCVRQHGIEVDWFHIV</sequence>
<accession>A0A2U1PV96</accession>
<evidence type="ECO:0000313" key="2">
    <source>
        <dbReference type="Proteomes" id="UP000245207"/>
    </source>
</evidence>
<dbReference type="Proteomes" id="UP000245207">
    <property type="component" value="Unassembled WGS sequence"/>
</dbReference>
<keyword evidence="2" id="KW-1185">Reference proteome</keyword>
<keyword evidence="1" id="KW-0548">Nucleotidyltransferase</keyword>
<reference evidence="1 2" key="1">
    <citation type="journal article" date="2018" name="Mol. Plant">
        <title>The genome of Artemisia annua provides insight into the evolution of Asteraceae family and artemisinin biosynthesis.</title>
        <authorList>
            <person name="Shen Q."/>
            <person name="Zhang L."/>
            <person name="Liao Z."/>
            <person name="Wang S."/>
            <person name="Yan T."/>
            <person name="Shi P."/>
            <person name="Liu M."/>
            <person name="Fu X."/>
            <person name="Pan Q."/>
            <person name="Wang Y."/>
            <person name="Lv Z."/>
            <person name="Lu X."/>
            <person name="Zhang F."/>
            <person name="Jiang W."/>
            <person name="Ma Y."/>
            <person name="Chen M."/>
            <person name="Hao X."/>
            <person name="Li L."/>
            <person name="Tang Y."/>
            <person name="Lv G."/>
            <person name="Zhou Y."/>
            <person name="Sun X."/>
            <person name="Brodelius P.E."/>
            <person name="Rose J.K.C."/>
            <person name="Tang K."/>
        </authorList>
    </citation>
    <scope>NUCLEOTIDE SEQUENCE [LARGE SCALE GENOMIC DNA]</scope>
    <source>
        <strain evidence="2">cv. Huhao1</strain>
        <tissue evidence="1">Leaf</tissue>
    </source>
</reference>